<dbReference type="PANTHER" id="PTHR43833">
    <property type="entry name" value="POTASSIUM CHANNEL PROTEIN 2-RELATED-RELATED"/>
    <property type="match status" value="1"/>
</dbReference>
<dbReference type="InterPro" id="IPR036291">
    <property type="entry name" value="NAD(P)-bd_dom_sf"/>
</dbReference>
<accession>A0A3B0VEE0</accession>
<evidence type="ECO:0000313" key="3">
    <source>
        <dbReference type="EMBL" id="VAW41281.1"/>
    </source>
</evidence>
<feature type="domain" description="RCK C-terminal" evidence="2">
    <location>
        <begin position="138"/>
        <end position="218"/>
    </location>
</feature>
<dbReference type="PROSITE" id="PS51202">
    <property type="entry name" value="RCK_C"/>
    <property type="match status" value="1"/>
</dbReference>
<dbReference type="InterPro" id="IPR050721">
    <property type="entry name" value="Trk_Ktr_HKT_K-transport"/>
</dbReference>
<dbReference type="EMBL" id="UOEY01000120">
    <property type="protein sequence ID" value="VAW41281.1"/>
    <property type="molecule type" value="Genomic_DNA"/>
</dbReference>
<dbReference type="GO" id="GO:0008324">
    <property type="term" value="F:monoatomic cation transmembrane transporter activity"/>
    <property type="evidence" value="ECO:0007669"/>
    <property type="project" value="InterPro"/>
</dbReference>
<dbReference type="PROSITE" id="PS51201">
    <property type="entry name" value="RCK_N"/>
    <property type="match status" value="1"/>
</dbReference>
<evidence type="ECO:0000259" key="2">
    <source>
        <dbReference type="PROSITE" id="PS51202"/>
    </source>
</evidence>
<dbReference type="Pfam" id="PF02254">
    <property type="entry name" value="TrkA_N"/>
    <property type="match status" value="1"/>
</dbReference>
<name>A0A3B0VEE0_9ZZZZ</name>
<dbReference type="InterPro" id="IPR006037">
    <property type="entry name" value="RCK_C"/>
</dbReference>
<dbReference type="Pfam" id="PF02080">
    <property type="entry name" value="TrkA_C"/>
    <property type="match status" value="1"/>
</dbReference>
<dbReference type="InterPro" id="IPR003148">
    <property type="entry name" value="RCK_N"/>
</dbReference>
<dbReference type="PANTHER" id="PTHR43833:SF7">
    <property type="entry name" value="KTR SYSTEM POTASSIUM UPTAKE PROTEIN C"/>
    <property type="match status" value="1"/>
</dbReference>
<dbReference type="InterPro" id="IPR036721">
    <property type="entry name" value="RCK_C_sf"/>
</dbReference>
<feature type="domain" description="RCK N-terminal" evidence="1">
    <location>
        <begin position="4"/>
        <end position="121"/>
    </location>
</feature>
<dbReference type="SUPFAM" id="SSF51735">
    <property type="entry name" value="NAD(P)-binding Rossmann-fold domains"/>
    <property type="match status" value="1"/>
</dbReference>
<gene>
    <name evidence="3" type="ORF">MNBD_DELTA04-860</name>
</gene>
<dbReference type="AlphaFoldDB" id="A0A3B0VEE0"/>
<evidence type="ECO:0000259" key="1">
    <source>
        <dbReference type="PROSITE" id="PS51201"/>
    </source>
</evidence>
<reference evidence="3" key="1">
    <citation type="submission" date="2018-06" db="EMBL/GenBank/DDBJ databases">
        <authorList>
            <person name="Zhirakovskaya E."/>
        </authorList>
    </citation>
    <scope>NUCLEOTIDE SEQUENCE</scope>
</reference>
<dbReference type="Gene3D" id="3.40.50.720">
    <property type="entry name" value="NAD(P)-binding Rossmann-like Domain"/>
    <property type="match status" value="1"/>
</dbReference>
<sequence length="218" mass="24355">MKEKLQVGVIGLGKFGLKFGKTLVDLGHEVLGIDNNYERIAQAQNILTQVLQADATNKEALKQIGVSDLTYVLISVGESIAASTMITMFLKELNVPQVWAKATNSDHEKLLRKIGIDEVVIPEHMAAKQIANRIAMPGFIEHLPFDKSMGIKEFKVNRWSGKTLREVDLTNRYDIQVIAVKASRDAEYRFIPKADDQMKEGDRIVAIGKITQLARIKP</sequence>
<organism evidence="3">
    <name type="scientific">hydrothermal vent metagenome</name>
    <dbReference type="NCBI Taxonomy" id="652676"/>
    <lineage>
        <taxon>unclassified sequences</taxon>
        <taxon>metagenomes</taxon>
        <taxon>ecological metagenomes</taxon>
    </lineage>
</organism>
<protein>
    <submittedName>
        <fullName evidence="3">KtrAB potassium uptake system, peripheral membrane component KtrA</fullName>
    </submittedName>
</protein>
<dbReference type="GO" id="GO:0006813">
    <property type="term" value="P:potassium ion transport"/>
    <property type="evidence" value="ECO:0007669"/>
    <property type="project" value="InterPro"/>
</dbReference>
<dbReference type="SUPFAM" id="SSF116726">
    <property type="entry name" value="TrkA C-terminal domain-like"/>
    <property type="match status" value="1"/>
</dbReference>
<proteinExistence type="predicted"/>
<dbReference type="Gene3D" id="3.30.70.1450">
    <property type="entry name" value="Regulator of K+ conductance, C-terminal domain"/>
    <property type="match status" value="1"/>
</dbReference>